<comment type="subcellular location">
    <subcellularLocation>
        <location evidence="1 9">Secreted</location>
        <location evidence="1 9">Extracellular space</location>
        <location evidence="1 9">Apoplast</location>
    </subcellularLocation>
</comment>
<dbReference type="PANTHER" id="PTHR31238">
    <property type="entry name" value="GERMIN-LIKE PROTEIN SUBFAMILY 3 MEMBER 3"/>
    <property type="match status" value="1"/>
</dbReference>
<gene>
    <name evidence="11" type="ORF">Ddye_029292</name>
</gene>
<keyword evidence="3 9" id="KW-0052">Apoplast</keyword>
<protein>
    <recommendedName>
        <fullName evidence="9">Germin-like protein</fullName>
    </recommendedName>
</protein>
<dbReference type="Pfam" id="PF00190">
    <property type="entry name" value="Cupin_1"/>
    <property type="match status" value="1"/>
</dbReference>
<organism evidence="11 12">
    <name type="scientific">Dipteronia dyeriana</name>
    <dbReference type="NCBI Taxonomy" id="168575"/>
    <lineage>
        <taxon>Eukaryota</taxon>
        <taxon>Viridiplantae</taxon>
        <taxon>Streptophyta</taxon>
        <taxon>Embryophyta</taxon>
        <taxon>Tracheophyta</taxon>
        <taxon>Spermatophyta</taxon>
        <taxon>Magnoliopsida</taxon>
        <taxon>eudicotyledons</taxon>
        <taxon>Gunneridae</taxon>
        <taxon>Pentapetalae</taxon>
        <taxon>rosids</taxon>
        <taxon>malvids</taxon>
        <taxon>Sapindales</taxon>
        <taxon>Sapindaceae</taxon>
        <taxon>Hippocastanoideae</taxon>
        <taxon>Acereae</taxon>
        <taxon>Dipteronia</taxon>
    </lineage>
</organism>
<dbReference type="GO" id="GO:0048046">
    <property type="term" value="C:apoplast"/>
    <property type="evidence" value="ECO:0007669"/>
    <property type="project" value="UniProtKB-SubCell"/>
</dbReference>
<keyword evidence="4 9" id="KW-0964">Secreted</keyword>
<dbReference type="AlphaFoldDB" id="A0AAD9WLJ8"/>
<name>A0AAD9WLJ8_9ROSI</name>
<keyword evidence="7" id="KW-0325">Glycoprotein</keyword>
<dbReference type="Proteomes" id="UP001280121">
    <property type="component" value="Unassembled WGS sequence"/>
</dbReference>
<evidence type="ECO:0000259" key="10">
    <source>
        <dbReference type="SMART" id="SM00835"/>
    </source>
</evidence>
<dbReference type="PRINTS" id="PR00325">
    <property type="entry name" value="GERMIN"/>
</dbReference>
<evidence type="ECO:0000256" key="6">
    <source>
        <dbReference type="ARBA" id="ARBA00022729"/>
    </source>
</evidence>
<keyword evidence="8 9" id="KW-0464">Manganese</keyword>
<feature type="domain" description="Cupin type-1" evidence="10">
    <location>
        <begin position="9"/>
        <end position="128"/>
    </location>
</feature>
<evidence type="ECO:0000256" key="4">
    <source>
        <dbReference type="ARBA" id="ARBA00022525"/>
    </source>
</evidence>
<comment type="caution">
    <text evidence="11">The sequence shown here is derived from an EMBL/GenBank/DDBJ whole genome shotgun (WGS) entry which is preliminary data.</text>
</comment>
<dbReference type="SUPFAM" id="SSF51182">
    <property type="entry name" value="RmlC-like cupins"/>
    <property type="match status" value="1"/>
</dbReference>
<dbReference type="EMBL" id="JANJYI010000009">
    <property type="protein sequence ID" value="KAK2634500.1"/>
    <property type="molecule type" value="Genomic_DNA"/>
</dbReference>
<dbReference type="SMART" id="SM00835">
    <property type="entry name" value="Cupin_1"/>
    <property type="match status" value="1"/>
</dbReference>
<reference evidence="11" key="1">
    <citation type="journal article" date="2023" name="Plant J.">
        <title>Genome sequences and population genomics provide insights into the demographic history, inbreeding, and mutation load of two 'living fossil' tree species of Dipteronia.</title>
        <authorList>
            <person name="Feng Y."/>
            <person name="Comes H.P."/>
            <person name="Chen J."/>
            <person name="Zhu S."/>
            <person name="Lu R."/>
            <person name="Zhang X."/>
            <person name="Li P."/>
            <person name="Qiu J."/>
            <person name="Olsen K.M."/>
            <person name="Qiu Y."/>
        </authorList>
    </citation>
    <scope>NUCLEOTIDE SEQUENCE</scope>
    <source>
        <strain evidence="11">KIB01</strain>
    </source>
</reference>
<proteinExistence type="inferred from homology"/>
<keyword evidence="5 9" id="KW-0479">Metal-binding</keyword>
<dbReference type="InterPro" id="IPR011051">
    <property type="entry name" value="RmlC_Cupin_sf"/>
</dbReference>
<evidence type="ECO:0000256" key="1">
    <source>
        <dbReference type="ARBA" id="ARBA00004271"/>
    </source>
</evidence>
<dbReference type="Gene3D" id="2.60.120.10">
    <property type="entry name" value="Jelly Rolls"/>
    <property type="match status" value="1"/>
</dbReference>
<keyword evidence="12" id="KW-1185">Reference proteome</keyword>
<dbReference type="GO" id="GO:0030145">
    <property type="term" value="F:manganese ion binding"/>
    <property type="evidence" value="ECO:0007669"/>
    <property type="project" value="UniProtKB-UniRule"/>
</dbReference>
<keyword evidence="6" id="KW-0732">Signal</keyword>
<evidence type="ECO:0000313" key="12">
    <source>
        <dbReference type="Proteomes" id="UP001280121"/>
    </source>
</evidence>
<evidence type="ECO:0000256" key="5">
    <source>
        <dbReference type="ARBA" id="ARBA00022723"/>
    </source>
</evidence>
<evidence type="ECO:0000256" key="7">
    <source>
        <dbReference type="ARBA" id="ARBA00023180"/>
    </source>
</evidence>
<comment type="similarity">
    <text evidence="2 9">Belongs to the germin family.</text>
</comment>
<dbReference type="InterPro" id="IPR014710">
    <property type="entry name" value="RmlC-like_jellyroll"/>
</dbReference>
<sequence>MNGKFCKDPKLATPNDLFFSGLINPRNIENQVGSTVSPEGTLYVGYITSNPENKLFTKVLNKGDVFVFPVEHIYFQFNIGKAKVVVIAVLSSQNSGVITIVNTVFRLNPAVNSDVLSKAFRLDQNVMKSL</sequence>
<dbReference type="InterPro" id="IPR006045">
    <property type="entry name" value="Cupin_1"/>
</dbReference>
<dbReference type="InterPro" id="IPR001929">
    <property type="entry name" value="Germin"/>
</dbReference>
<evidence type="ECO:0000256" key="2">
    <source>
        <dbReference type="ARBA" id="ARBA00007456"/>
    </source>
</evidence>
<accession>A0AAD9WLJ8</accession>
<evidence type="ECO:0000256" key="8">
    <source>
        <dbReference type="ARBA" id="ARBA00023211"/>
    </source>
</evidence>
<evidence type="ECO:0000256" key="9">
    <source>
        <dbReference type="RuleBase" id="RU366015"/>
    </source>
</evidence>
<evidence type="ECO:0000313" key="11">
    <source>
        <dbReference type="EMBL" id="KAK2634500.1"/>
    </source>
</evidence>
<evidence type="ECO:0000256" key="3">
    <source>
        <dbReference type="ARBA" id="ARBA00022523"/>
    </source>
</evidence>